<dbReference type="EMBL" id="LR743507">
    <property type="protein sequence ID" value="CAA2101157.1"/>
    <property type="molecule type" value="Genomic_DNA"/>
</dbReference>
<feature type="compositionally biased region" description="Basic and acidic residues" evidence="1">
    <location>
        <begin position="56"/>
        <end position="87"/>
    </location>
</feature>
<proteinExistence type="predicted"/>
<evidence type="ECO:0000313" key="2">
    <source>
        <dbReference type="EMBL" id="CAA2101157.1"/>
    </source>
</evidence>
<name>A0A679IY40_VARPD</name>
<protein>
    <submittedName>
        <fullName evidence="2">Uncharacterized protein</fullName>
    </submittedName>
</protein>
<sequence>MNTKTEPKTQPGEPGKDAEGGKTKVQQDGESAPRLPHEHDQSSDSQHTQDGQAPEVGRKAHDDVERGMVDTDRGPVADRVYNDKVKR</sequence>
<reference evidence="2" key="1">
    <citation type="submission" date="2019-12" db="EMBL/GenBank/DDBJ databases">
        <authorList>
            <person name="Cremers G."/>
        </authorList>
    </citation>
    <scope>NUCLEOTIDE SEQUENCE</scope>
    <source>
        <strain evidence="2">Vvax</strain>
    </source>
</reference>
<evidence type="ECO:0000256" key="1">
    <source>
        <dbReference type="SAM" id="MobiDB-lite"/>
    </source>
</evidence>
<dbReference type="RefSeq" id="WP_339088815.1">
    <property type="nucleotide sequence ID" value="NZ_LR743507.1"/>
</dbReference>
<feature type="compositionally biased region" description="Basic and acidic residues" evidence="1">
    <location>
        <begin position="14"/>
        <end position="27"/>
    </location>
</feature>
<gene>
    <name evidence="2" type="ORF">VVAX_01104</name>
</gene>
<feature type="region of interest" description="Disordered" evidence="1">
    <location>
        <begin position="1"/>
        <end position="87"/>
    </location>
</feature>
<accession>A0A679IY40</accession>
<organism evidence="2">
    <name type="scientific">Variovorax paradoxus</name>
    <dbReference type="NCBI Taxonomy" id="34073"/>
    <lineage>
        <taxon>Bacteria</taxon>
        <taxon>Pseudomonadati</taxon>
        <taxon>Pseudomonadota</taxon>
        <taxon>Betaproteobacteria</taxon>
        <taxon>Burkholderiales</taxon>
        <taxon>Comamonadaceae</taxon>
        <taxon>Variovorax</taxon>
    </lineage>
</organism>
<dbReference type="AlphaFoldDB" id="A0A679IY40"/>